<dbReference type="STRING" id="349521.HCH_02506"/>
<dbReference type="KEGG" id="hch:HCH_02506"/>
<dbReference type="Proteomes" id="UP000000238">
    <property type="component" value="Chromosome"/>
</dbReference>
<sequence>MNKDIWLIYHKSSLSPRSSINMDGSDYMVGVSAVPAREMMEAIELFKEHLREDYMAPMELWKCVKWGSGDYGLESEIGSDIEESVTLAQASNTTITTGLSSEFLADLEEELVTVKAE</sequence>
<keyword evidence="2" id="KW-1185">Reference proteome</keyword>
<reference evidence="1 2" key="1">
    <citation type="journal article" date="2005" name="Nucleic Acids Res.">
        <title>Genomic blueprint of Hahella chejuensis, a marine microbe producing an algicidal agent.</title>
        <authorList>
            <person name="Jeong H."/>
            <person name="Yim J.H."/>
            <person name="Lee C."/>
            <person name="Choi S.-H."/>
            <person name="Park Y.K."/>
            <person name="Yoon S.H."/>
            <person name="Hur C.-G."/>
            <person name="Kang H.-Y."/>
            <person name="Kim D."/>
            <person name="Lee H.H."/>
            <person name="Park K.H."/>
            <person name="Park S.-H."/>
            <person name="Park H.-S."/>
            <person name="Lee H.K."/>
            <person name="Oh T.K."/>
            <person name="Kim J.F."/>
        </authorList>
    </citation>
    <scope>NUCLEOTIDE SEQUENCE [LARGE SCALE GENOMIC DNA]</scope>
    <source>
        <strain evidence="1 2">KCTC 2396</strain>
    </source>
</reference>
<dbReference type="EMBL" id="CP000155">
    <property type="protein sequence ID" value="ABC29308.1"/>
    <property type="molecule type" value="Genomic_DNA"/>
</dbReference>
<proteinExistence type="predicted"/>
<organism evidence="1 2">
    <name type="scientific">Hahella chejuensis (strain KCTC 2396)</name>
    <dbReference type="NCBI Taxonomy" id="349521"/>
    <lineage>
        <taxon>Bacteria</taxon>
        <taxon>Pseudomonadati</taxon>
        <taxon>Pseudomonadota</taxon>
        <taxon>Gammaproteobacteria</taxon>
        <taxon>Oceanospirillales</taxon>
        <taxon>Hahellaceae</taxon>
        <taxon>Hahella</taxon>
    </lineage>
</organism>
<evidence type="ECO:0000313" key="1">
    <source>
        <dbReference type="EMBL" id="ABC29308.1"/>
    </source>
</evidence>
<dbReference type="AlphaFoldDB" id="Q2SJ66"/>
<accession>Q2SJ66</accession>
<evidence type="ECO:0000313" key="2">
    <source>
        <dbReference type="Proteomes" id="UP000000238"/>
    </source>
</evidence>
<dbReference type="OrthoDB" id="5705540at2"/>
<protein>
    <submittedName>
        <fullName evidence="1">Uncharacterized protein</fullName>
    </submittedName>
</protein>
<gene>
    <name evidence="1" type="ordered locus">HCH_02506</name>
</gene>
<dbReference type="RefSeq" id="WP_011396377.1">
    <property type="nucleotide sequence ID" value="NC_007645.1"/>
</dbReference>
<name>Q2SJ66_HAHCH</name>
<dbReference type="HOGENOM" id="CLU_2142388_0_0_6"/>